<dbReference type="InterPro" id="IPR000938">
    <property type="entry name" value="CAP-Gly_domain"/>
</dbReference>
<dbReference type="EMBL" id="BTRK01000006">
    <property type="protein sequence ID" value="GMR60943.1"/>
    <property type="molecule type" value="Genomic_DNA"/>
</dbReference>
<dbReference type="Proteomes" id="UP001328107">
    <property type="component" value="Unassembled WGS sequence"/>
</dbReference>
<protein>
    <recommendedName>
        <fullName evidence="1">CAP-Gly domain-containing protein</fullName>
    </recommendedName>
</protein>
<dbReference type="InterPro" id="IPR036859">
    <property type="entry name" value="CAP-Gly_dom_sf"/>
</dbReference>
<accession>A0AAN5ICC4</accession>
<feature type="domain" description="CAP-Gly" evidence="1">
    <location>
        <begin position="49"/>
        <end position="115"/>
    </location>
</feature>
<evidence type="ECO:0000313" key="3">
    <source>
        <dbReference type="Proteomes" id="UP001328107"/>
    </source>
</evidence>
<dbReference type="Gene3D" id="2.30.30.190">
    <property type="entry name" value="CAP Gly-rich-like domain"/>
    <property type="match status" value="1"/>
</dbReference>
<comment type="caution">
    <text evidence="2">The sequence shown here is derived from an EMBL/GenBank/DDBJ whole genome shotgun (WGS) entry which is preliminary data.</text>
</comment>
<reference evidence="3" key="1">
    <citation type="submission" date="2022-10" db="EMBL/GenBank/DDBJ databases">
        <title>Genome assembly of Pristionchus species.</title>
        <authorList>
            <person name="Yoshida K."/>
            <person name="Sommer R.J."/>
        </authorList>
    </citation>
    <scope>NUCLEOTIDE SEQUENCE [LARGE SCALE GENOMIC DNA]</scope>
    <source>
        <strain evidence="3">RS5460</strain>
    </source>
</reference>
<feature type="non-terminal residue" evidence="2">
    <location>
        <position position="1"/>
    </location>
</feature>
<evidence type="ECO:0000259" key="1">
    <source>
        <dbReference type="SMART" id="SM01052"/>
    </source>
</evidence>
<evidence type="ECO:0000313" key="2">
    <source>
        <dbReference type="EMBL" id="GMR60943.1"/>
    </source>
</evidence>
<sequence length="124" mass="13388">SILRRFLCHTFSATSRNPFPPKGIMRLIELGIIDINDVVSLEEYNGWSIGSRCVWRGDAATVCWIGKLKGYAAVYAGLAFVEAVGVGTGTFGGVELFCTYPNHAGGPFRSVSNVQSESSNLALR</sequence>
<name>A0AAN5ICC4_9BILA</name>
<organism evidence="2 3">
    <name type="scientific">Pristionchus mayeri</name>
    <dbReference type="NCBI Taxonomy" id="1317129"/>
    <lineage>
        <taxon>Eukaryota</taxon>
        <taxon>Metazoa</taxon>
        <taxon>Ecdysozoa</taxon>
        <taxon>Nematoda</taxon>
        <taxon>Chromadorea</taxon>
        <taxon>Rhabditida</taxon>
        <taxon>Rhabditina</taxon>
        <taxon>Diplogasteromorpha</taxon>
        <taxon>Diplogasteroidea</taxon>
        <taxon>Neodiplogasteridae</taxon>
        <taxon>Pristionchus</taxon>
    </lineage>
</organism>
<dbReference type="Pfam" id="PF01302">
    <property type="entry name" value="CAP_GLY"/>
    <property type="match status" value="1"/>
</dbReference>
<gene>
    <name evidence="2" type="ORF">PMAYCL1PPCAC_31138</name>
</gene>
<dbReference type="SUPFAM" id="SSF74924">
    <property type="entry name" value="Cap-Gly domain"/>
    <property type="match status" value="1"/>
</dbReference>
<proteinExistence type="predicted"/>
<dbReference type="SMART" id="SM01052">
    <property type="entry name" value="CAP_GLY"/>
    <property type="match status" value="1"/>
</dbReference>
<dbReference type="AlphaFoldDB" id="A0AAN5ICC4"/>
<keyword evidence="3" id="KW-1185">Reference proteome</keyword>